<protein>
    <submittedName>
        <fullName evidence="2">Uncharacterized protein</fullName>
    </submittedName>
</protein>
<keyword evidence="3" id="KW-1185">Reference proteome</keyword>
<proteinExistence type="predicted"/>
<feature type="compositionally biased region" description="Basic and acidic residues" evidence="1">
    <location>
        <begin position="102"/>
        <end position="111"/>
    </location>
</feature>
<accession>A0AAV2RJW5</accession>
<feature type="non-terminal residue" evidence="2">
    <location>
        <position position="145"/>
    </location>
</feature>
<evidence type="ECO:0000313" key="2">
    <source>
        <dbReference type="EMBL" id="CAL4128642.1"/>
    </source>
</evidence>
<feature type="non-terminal residue" evidence="2">
    <location>
        <position position="1"/>
    </location>
</feature>
<reference evidence="2 3" key="1">
    <citation type="submission" date="2024-05" db="EMBL/GenBank/DDBJ databases">
        <authorList>
            <person name="Wallberg A."/>
        </authorList>
    </citation>
    <scope>NUCLEOTIDE SEQUENCE [LARGE SCALE GENOMIC DNA]</scope>
</reference>
<feature type="compositionally biased region" description="Low complexity" evidence="1">
    <location>
        <begin position="80"/>
        <end position="89"/>
    </location>
</feature>
<gene>
    <name evidence="2" type="ORF">MNOR_LOCUS26169</name>
</gene>
<comment type="caution">
    <text evidence="2">The sequence shown here is derived from an EMBL/GenBank/DDBJ whole genome shotgun (WGS) entry which is preliminary data.</text>
</comment>
<dbReference type="Proteomes" id="UP001497623">
    <property type="component" value="Unassembled WGS sequence"/>
</dbReference>
<dbReference type="AlphaFoldDB" id="A0AAV2RJW5"/>
<feature type="compositionally biased region" description="Basic and acidic residues" evidence="1">
    <location>
        <begin position="1"/>
        <end position="23"/>
    </location>
</feature>
<organism evidence="2 3">
    <name type="scientific">Meganyctiphanes norvegica</name>
    <name type="common">Northern krill</name>
    <name type="synonym">Thysanopoda norvegica</name>
    <dbReference type="NCBI Taxonomy" id="48144"/>
    <lineage>
        <taxon>Eukaryota</taxon>
        <taxon>Metazoa</taxon>
        <taxon>Ecdysozoa</taxon>
        <taxon>Arthropoda</taxon>
        <taxon>Crustacea</taxon>
        <taxon>Multicrustacea</taxon>
        <taxon>Malacostraca</taxon>
        <taxon>Eumalacostraca</taxon>
        <taxon>Eucarida</taxon>
        <taxon>Euphausiacea</taxon>
        <taxon>Euphausiidae</taxon>
        <taxon>Meganyctiphanes</taxon>
    </lineage>
</organism>
<feature type="compositionally biased region" description="Low complexity" evidence="1">
    <location>
        <begin position="45"/>
        <end position="56"/>
    </location>
</feature>
<dbReference type="EMBL" id="CAXKWB010025764">
    <property type="protein sequence ID" value="CAL4128642.1"/>
    <property type="molecule type" value="Genomic_DNA"/>
</dbReference>
<sequence>GSPHKEDRNQKSHSRRREDKESSEASGTTGPTVSVLVHSGDHTDTSSLDSQSSQGSIAPPVVQIAVDVVNSQMAPHSSKSDSSGLSDGGQAALPVQETEDSSSNHEQDGMSHNHQQSLNPEEDSNTHVHVTDGQNVVDNHSNTDL</sequence>
<evidence type="ECO:0000313" key="3">
    <source>
        <dbReference type="Proteomes" id="UP001497623"/>
    </source>
</evidence>
<feature type="compositionally biased region" description="Polar residues" evidence="1">
    <location>
        <begin position="132"/>
        <end position="145"/>
    </location>
</feature>
<feature type="region of interest" description="Disordered" evidence="1">
    <location>
        <begin position="1"/>
        <end position="145"/>
    </location>
</feature>
<name>A0AAV2RJW5_MEGNR</name>
<evidence type="ECO:0000256" key="1">
    <source>
        <dbReference type="SAM" id="MobiDB-lite"/>
    </source>
</evidence>